<protein>
    <submittedName>
        <fullName evidence="3">Uncharacterized protein</fullName>
    </submittedName>
</protein>
<evidence type="ECO:0000313" key="4">
    <source>
        <dbReference type="Proteomes" id="UP000327011"/>
    </source>
</evidence>
<sequence length="389" mass="42165">MGYPGDQQPPRQPHFPPDPRRRDLPPYGAGDDSPRSSSRREAPYGGEQPPYGDRDQGREQGREQPLYGNREQPPYAGREPSPYSGRDQSPYAPRREAGPGGPGGPYDPVSVPRLGEIGPDQDQENREIRREAAVPRVAPPPEPQWDPDDRGPLWRRPWVLGLALLALIGALLTGLWYAAHNEEPPPPDPGPTARPTPLVSDRPMTKYGYAASRATDKSPLSLREVFGKAKPVNNKRAYVRTATRKEKKCADGVTGEKITKALKTAGCTQLLRASFADAKGTIIGTVGVANLRTSAMAKKVASAGAGDERKDFLKPLPGKDEATKHLGSGEASAGGWTYGHYAVLLWFQFKDGHKPTKSELKKLYQAATDIADASVYPALDTRALNGGPS</sequence>
<gene>
    <name evidence="3" type="ORF">F5972_03045</name>
</gene>
<keyword evidence="2" id="KW-1133">Transmembrane helix</keyword>
<accession>A0A5J5KD77</accession>
<evidence type="ECO:0000256" key="1">
    <source>
        <dbReference type="SAM" id="MobiDB-lite"/>
    </source>
</evidence>
<feature type="region of interest" description="Disordered" evidence="1">
    <location>
        <begin position="182"/>
        <end position="203"/>
    </location>
</feature>
<comment type="caution">
    <text evidence="3">The sequence shown here is derived from an EMBL/GenBank/DDBJ whole genome shotgun (WGS) entry which is preliminary data.</text>
</comment>
<feature type="transmembrane region" description="Helical" evidence="2">
    <location>
        <begin position="158"/>
        <end position="179"/>
    </location>
</feature>
<evidence type="ECO:0000256" key="2">
    <source>
        <dbReference type="SAM" id="Phobius"/>
    </source>
</evidence>
<proteinExistence type="predicted"/>
<evidence type="ECO:0000313" key="3">
    <source>
        <dbReference type="EMBL" id="KAA9381808.1"/>
    </source>
</evidence>
<dbReference type="AlphaFoldDB" id="A0A5J5KD77"/>
<dbReference type="RefSeq" id="WP_150930823.1">
    <property type="nucleotide sequence ID" value="NZ_VYTZ01000001.1"/>
</dbReference>
<feature type="compositionally biased region" description="Basic and acidic residues" evidence="1">
    <location>
        <begin position="123"/>
        <end position="133"/>
    </location>
</feature>
<feature type="compositionally biased region" description="Basic and acidic residues" evidence="1">
    <location>
        <begin position="32"/>
        <end position="42"/>
    </location>
</feature>
<feature type="region of interest" description="Disordered" evidence="1">
    <location>
        <begin position="1"/>
        <end position="151"/>
    </location>
</feature>
<name>A0A5J5KD77_9ACTN</name>
<keyword evidence="4" id="KW-1185">Reference proteome</keyword>
<reference evidence="3 4" key="1">
    <citation type="submission" date="2019-09" db="EMBL/GenBank/DDBJ databases">
        <title>Screening of Novel Bioactive Compounds from Soil-Associated.</title>
        <authorList>
            <person name="Gong X."/>
        </authorList>
    </citation>
    <scope>NUCLEOTIDE SEQUENCE [LARGE SCALE GENOMIC DNA]</scope>
    <source>
        <strain evidence="3 4">Gxj-6</strain>
    </source>
</reference>
<feature type="compositionally biased region" description="Basic and acidic residues" evidence="1">
    <location>
        <begin position="52"/>
        <end position="62"/>
    </location>
</feature>
<keyword evidence="2" id="KW-0812">Transmembrane</keyword>
<feature type="compositionally biased region" description="Pro residues" evidence="1">
    <location>
        <begin position="184"/>
        <end position="194"/>
    </location>
</feature>
<dbReference type="Proteomes" id="UP000327011">
    <property type="component" value="Unassembled WGS sequence"/>
</dbReference>
<keyword evidence="2" id="KW-0472">Membrane</keyword>
<dbReference type="EMBL" id="VYTZ01000001">
    <property type="protein sequence ID" value="KAA9381808.1"/>
    <property type="molecule type" value="Genomic_DNA"/>
</dbReference>
<organism evidence="3 4">
    <name type="scientific">Microbispora cellulosiformans</name>
    <dbReference type="NCBI Taxonomy" id="2614688"/>
    <lineage>
        <taxon>Bacteria</taxon>
        <taxon>Bacillati</taxon>
        <taxon>Actinomycetota</taxon>
        <taxon>Actinomycetes</taxon>
        <taxon>Streptosporangiales</taxon>
        <taxon>Streptosporangiaceae</taxon>
        <taxon>Microbispora</taxon>
    </lineage>
</organism>